<keyword evidence="2" id="KW-1185">Reference proteome</keyword>
<dbReference type="Proteomes" id="UP000028006">
    <property type="component" value="Unassembled WGS sequence"/>
</dbReference>
<dbReference type="AlphaFoldDB" id="A0A081N6V9"/>
<name>A0A081N6V9_9GAMM</name>
<evidence type="ECO:0000313" key="1">
    <source>
        <dbReference type="EMBL" id="KEQ14182.1"/>
    </source>
</evidence>
<sequence length="137" mass="15972">MSLNIQPSSQHRDLLFFATAYYELSFSAFLARKVSFESRFRVVSVGYFLIRAQLADNLGSACYFRSLIHKVSCAIQCISENCFDRNVGKRINKFLQHNQRQRLHGGVTNMIWLRTVRSFFFLNALLPERLVFLPPCR</sequence>
<reference evidence="1 2" key="1">
    <citation type="submission" date="2014-06" db="EMBL/GenBank/DDBJ databases">
        <title>Whole Genome Sequences of Three Symbiotic Endozoicomonas Bacteria.</title>
        <authorList>
            <person name="Neave M.J."/>
            <person name="Apprill A."/>
            <person name="Voolstra C.R."/>
        </authorList>
    </citation>
    <scope>NUCLEOTIDE SEQUENCE [LARGE SCALE GENOMIC DNA]</scope>
    <source>
        <strain evidence="1 2">LMG 24815</strain>
    </source>
</reference>
<comment type="caution">
    <text evidence="1">The sequence shown here is derived from an EMBL/GenBank/DDBJ whole genome shotgun (WGS) entry which is preliminary data.</text>
</comment>
<dbReference type="EMBL" id="JOKG01000002">
    <property type="protein sequence ID" value="KEQ14182.1"/>
    <property type="molecule type" value="Genomic_DNA"/>
</dbReference>
<accession>A0A081N6V9</accession>
<proteinExistence type="predicted"/>
<gene>
    <name evidence="1" type="ORF">GZ77_07005</name>
</gene>
<evidence type="ECO:0000313" key="2">
    <source>
        <dbReference type="Proteomes" id="UP000028006"/>
    </source>
</evidence>
<organism evidence="1 2">
    <name type="scientific">Endozoicomonas montiporae</name>
    <dbReference type="NCBI Taxonomy" id="1027273"/>
    <lineage>
        <taxon>Bacteria</taxon>
        <taxon>Pseudomonadati</taxon>
        <taxon>Pseudomonadota</taxon>
        <taxon>Gammaproteobacteria</taxon>
        <taxon>Oceanospirillales</taxon>
        <taxon>Endozoicomonadaceae</taxon>
        <taxon>Endozoicomonas</taxon>
    </lineage>
</organism>
<protein>
    <submittedName>
        <fullName evidence="1">Uncharacterized protein</fullName>
    </submittedName>
</protein>